<proteinExistence type="predicted"/>
<reference evidence="2 3" key="1">
    <citation type="submission" date="2018-12" db="EMBL/GenBank/DDBJ databases">
        <authorList>
            <consortium name="Pathogen Informatics"/>
        </authorList>
    </citation>
    <scope>NUCLEOTIDE SEQUENCE [LARGE SCALE GENOMIC DNA]</scope>
    <source>
        <strain evidence="2 3">NCTC9695</strain>
    </source>
</reference>
<protein>
    <submittedName>
        <fullName evidence="2">Uncharacterized protein</fullName>
    </submittedName>
</protein>
<gene>
    <name evidence="2" type="ORF">NCTC9695_05748</name>
</gene>
<feature type="compositionally biased region" description="Basic residues" evidence="1">
    <location>
        <begin position="183"/>
        <end position="197"/>
    </location>
</feature>
<dbReference type="AlphaFoldDB" id="A0A3S4K109"/>
<accession>A0A3S4K109</accession>
<sequence length="228" mass="22770">MPRPARSPAPPCARRAAVRVHSSDSPYGGRFPARGAEMMTLIGAAQRAEGAGGIVANTSAAASSGSVPPAAARASAGSASAATSGVAGACRRASEAAAKATCSAPLQLSPSPPGLARPTVGRLRGALRLPAPQGSVSSLRERARAAGARQQQAGAMSPRGASRPAAIGPRLPGPAGPRASRPAWRRRARRAPQRVRHPPAPACTRLGRNQPAARSPKKAGLPASAASP</sequence>
<feature type="compositionally biased region" description="Pro residues" evidence="1">
    <location>
        <begin position="1"/>
        <end position="11"/>
    </location>
</feature>
<name>A0A3S4K109_CHRVL</name>
<dbReference type="Proteomes" id="UP000275777">
    <property type="component" value="Chromosome"/>
</dbReference>
<organism evidence="2 3">
    <name type="scientific">Chromobacterium violaceum</name>
    <dbReference type="NCBI Taxonomy" id="536"/>
    <lineage>
        <taxon>Bacteria</taxon>
        <taxon>Pseudomonadati</taxon>
        <taxon>Pseudomonadota</taxon>
        <taxon>Betaproteobacteria</taxon>
        <taxon>Neisseriales</taxon>
        <taxon>Chromobacteriaceae</taxon>
        <taxon>Chromobacterium</taxon>
    </lineage>
</organism>
<evidence type="ECO:0000313" key="3">
    <source>
        <dbReference type="Proteomes" id="UP000275777"/>
    </source>
</evidence>
<evidence type="ECO:0000313" key="2">
    <source>
        <dbReference type="EMBL" id="VEB45238.1"/>
    </source>
</evidence>
<feature type="region of interest" description="Disordered" evidence="1">
    <location>
        <begin position="1"/>
        <end position="30"/>
    </location>
</feature>
<dbReference type="EMBL" id="LR134182">
    <property type="protein sequence ID" value="VEB45238.1"/>
    <property type="molecule type" value="Genomic_DNA"/>
</dbReference>
<evidence type="ECO:0000256" key="1">
    <source>
        <dbReference type="SAM" id="MobiDB-lite"/>
    </source>
</evidence>
<feature type="region of interest" description="Disordered" evidence="1">
    <location>
        <begin position="59"/>
        <end position="228"/>
    </location>
</feature>
<feature type="compositionally biased region" description="Low complexity" evidence="1">
    <location>
        <begin position="145"/>
        <end position="155"/>
    </location>
</feature>
<feature type="compositionally biased region" description="Low complexity" evidence="1">
    <location>
        <begin position="59"/>
        <end position="104"/>
    </location>
</feature>